<evidence type="ECO:0000313" key="3">
    <source>
        <dbReference type="EMBL" id="CBJ81179.1"/>
    </source>
</evidence>
<organism evidence="2 4">
    <name type="scientific">Xenorhabdus bovienii (strain SS-2004)</name>
    <name type="common">Xenorhabdus nematophila subsp. bovienii</name>
    <dbReference type="NCBI Taxonomy" id="406818"/>
    <lineage>
        <taxon>Bacteria</taxon>
        <taxon>Pseudomonadati</taxon>
        <taxon>Pseudomonadota</taxon>
        <taxon>Gammaproteobacteria</taxon>
        <taxon>Enterobacterales</taxon>
        <taxon>Morganellaceae</taxon>
        <taxon>Xenorhabdus</taxon>
    </lineage>
</organism>
<dbReference type="RefSeq" id="WP_012987256.1">
    <property type="nucleotide sequence ID" value="NC_013892.1"/>
</dbReference>
<dbReference type="InterPro" id="IPR009350">
    <property type="entry name" value="Phage_tail_T"/>
</dbReference>
<reference evidence="2 4" key="1">
    <citation type="journal article" date="2011" name="PLoS ONE">
        <title>The entomopathogenic bacterial endosymbionts xenorhabdus and photorhabdus: convergent lifestyles from divergent genomes.</title>
        <authorList>
            <person name="Chaston J.M."/>
            <person name="Suen G."/>
            <person name="Tucker S.L."/>
            <person name="Andersen A.W."/>
            <person name="Bhasin A."/>
            <person name="Bode E."/>
            <person name="Bode H.B."/>
            <person name="Brachmann A.O."/>
            <person name="Cowles C.E."/>
            <person name="Cowles K.N."/>
            <person name="Darby C."/>
            <person name="de Leon L."/>
            <person name="Drace K."/>
            <person name="Du Z."/>
            <person name="Givaudan A."/>
            <person name="Herbert Tran E.E."/>
            <person name="Jewell K.A."/>
            <person name="Knack J.J."/>
            <person name="Krasomil-Osterfeld K.C."/>
            <person name="Kukor R."/>
            <person name="Lanois A."/>
            <person name="Latreille P."/>
            <person name="Leimgruber N.K."/>
            <person name="Lipke C.M."/>
            <person name="Liu R."/>
            <person name="Lu X."/>
            <person name="Martens E.C."/>
            <person name="Marri P.R."/>
            <person name="Medigue C."/>
            <person name="Menard M.L."/>
            <person name="Miller N.M."/>
            <person name="Morales-Soto N."/>
            <person name="Norton S."/>
            <person name="Ogier J.C."/>
            <person name="Orchard S.S."/>
            <person name="Park D."/>
            <person name="Park Y."/>
            <person name="Qurollo B.A."/>
            <person name="Sugar D.R."/>
            <person name="Richards G.R."/>
            <person name="Rouy Z."/>
            <person name="Slominski B."/>
            <person name="Slominski K."/>
            <person name="Snyder H."/>
            <person name="Tjaden B.C."/>
            <person name="van der Hoeven R."/>
            <person name="Welch R.D."/>
            <person name="Wheeler C."/>
            <person name="Xiang B."/>
            <person name="Barbazuk B."/>
            <person name="Gaudriault S."/>
            <person name="Goodner B."/>
            <person name="Slater S.C."/>
            <person name="Forst S."/>
            <person name="Goldman B.S."/>
            <person name="Goodrich-Blair H."/>
        </authorList>
    </citation>
    <scope>NUCLEOTIDE SEQUENCE [LARGE SCALE GENOMIC DNA]</scope>
    <source>
        <strain evidence="2 4">SS-2004</strain>
    </source>
</reference>
<dbReference type="STRING" id="406818.XBJ1_0670"/>
<dbReference type="eggNOG" id="ENOG50330CG">
    <property type="taxonomic scope" value="Bacteria"/>
</dbReference>
<sequence length="88" mass="9633">MLTLALRLGKTLSELQGGLSASELMLWLAYDRENPLSDRRGDIQAAQIASAVYQSQGVKVGLSEALLQWGNPDEESGDDFENFFANLT</sequence>
<dbReference type="EMBL" id="FN667741">
    <property type="protein sequence ID" value="CBJ79811.1"/>
    <property type="molecule type" value="Genomic_DNA"/>
</dbReference>
<dbReference type="AlphaFoldDB" id="D3UZG8"/>
<accession>D3UZG8</accession>
<evidence type="ECO:0000313" key="2">
    <source>
        <dbReference type="EMBL" id="CBJ79811.1"/>
    </source>
</evidence>
<dbReference type="Proteomes" id="UP000002045">
    <property type="component" value="Chromosome"/>
</dbReference>
<evidence type="ECO:0000313" key="4">
    <source>
        <dbReference type="Proteomes" id="UP000002045"/>
    </source>
</evidence>
<protein>
    <submittedName>
        <fullName evidence="2">Gp14</fullName>
    </submittedName>
</protein>
<dbReference type="KEGG" id="xbo:XBJ1_0670"/>
<gene>
    <name evidence="2" type="ordered locus">XBJ1_0670</name>
    <name evidence="3" type="ordered locus">XBJ1_2053</name>
</gene>
<dbReference type="EMBL" id="FN667741">
    <property type="protein sequence ID" value="CBJ81179.1"/>
    <property type="molecule type" value="Genomic_DNA"/>
</dbReference>
<name>D3UZG8_XENBS</name>
<proteinExistence type="predicted"/>
<dbReference type="HOGENOM" id="CLU_172885_0_0_6"/>
<dbReference type="Pfam" id="PF06223">
    <property type="entry name" value="Phage_tail_T"/>
    <property type="match status" value="1"/>
</dbReference>
<feature type="domain" description="Minor tail T" evidence="1">
    <location>
        <begin position="20"/>
        <end position="78"/>
    </location>
</feature>
<evidence type="ECO:0000259" key="1">
    <source>
        <dbReference type="Pfam" id="PF06223"/>
    </source>
</evidence>
<dbReference type="KEGG" id="xbo:XBJ1_2053"/>